<evidence type="ECO:0000313" key="4">
    <source>
        <dbReference type="Proteomes" id="UP000516320"/>
    </source>
</evidence>
<dbReference type="KEGG" id="cpoy:GP475_03190"/>
<keyword evidence="4" id="KW-1185">Reference proteome</keyword>
<gene>
    <name evidence="3" type="ORF">GP475_03190</name>
</gene>
<sequence>MSNNPSPTTNRRVAVFVAGGILFAGIAGLGVWQLSTPHNNSEVMKSVPLNATDTCSSPAQHSSSRTTVVPTETNSGSSPQVVPPTTVYSEDPFLAPHAWVSPAPAAAAPTSVYRPVNPGSPVPSATQTTPNGGHKGPIPEVLHHLQIPSNIPGIPGSQGHQQSGAGNQSPTPESPQLSPTPSKPDILPGLGSITISHF</sequence>
<dbReference type="AlphaFoldDB" id="A0A7H0SMI8"/>
<accession>A0A7H0SMI8</accession>
<evidence type="ECO:0000313" key="3">
    <source>
        <dbReference type="EMBL" id="QNQ89763.1"/>
    </source>
</evidence>
<proteinExistence type="predicted"/>
<evidence type="ECO:0000256" key="1">
    <source>
        <dbReference type="SAM" id="MobiDB-lite"/>
    </source>
</evidence>
<name>A0A7H0SMI8_9CORY</name>
<feature type="region of interest" description="Disordered" evidence="1">
    <location>
        <begin position="51"/>
        <end position="83"/>
    </location>
</feature>
<evidence type="ECO:0000256" key="2">
    <source>
        <dbReference type="SAM" id="Phobius"/>
    </source>
</evidence>
<feature type="compositionally biased region" description="Polar residues" evidence="1">
    <location>
        <begin position="51"/>
        <end position="80"/>
    </location>
</feature>
<keyword evidence="2" id="KW-1133">Transmembrane helix</keyword>
<protein>
    <submittedName>
        <fullName evidence="3">Uncharacterized protein</fullName>
    </submittedName>
</protein>
<organism evidence="3 4">
    <name type="scientific">Corynebacterium poyangense</name>
    <dbReference type="NCBI Taxonomy" id="2684405"/>
    <lineage>
        <taxon>Bacteria</taxon>
        <taxon>Bacillati</taxon>
        <taxon>Actinomycetota</taxon>
        <taxon>Actinomycetes</taxon>
        <taxon>Mycobacteriales</taxon>
        <taxon>Corynebacteriaceae</taxon>
        <taxon>Corynebacterium</taxon>
    </lineage>
</organism>
<feature type="region of interest" description="Disordered" evidence="1">
    <location>
        <begin position="111"/>
        <end position="198"/>
    </location>
</feature>
<reference evidence="3 4" key="1">
    <citation type="submission" date="2019-12" db="EMBL/GenBank/DDBJ databases">
        <title>Corynebacterium sp. nov., isolated from feces of the Anser Albifrons in China.</title>
        <authorList>
            <person name="Liu Q."/>
        </authorList>
    </citation>
    <scope>NUCLEOTIDE SEQUENCE [LARGE SCALE GENOMIC DNA]</scope>
    <source>
        <strain evidence="3 4">4H37-19</strain>
    </source>
</reference>
<feature type="transmembrane region" description="Helical" evidence="2">
    <location>
        <begin position="12"/>
        <end position="32"/>
    </location>
</feature>
<keyword evidence="2" id="KW-0812">Transmembrane</keyword>
<dbReference type="EMBL" id="CP046884">
    <property type="protein sequence ID" value="QNQ89763.1"/>
    <property type="molecule type" value="Genomic_DNA"/>
</dbReference>
<dbReference type="RefSeq" id="WP_187975216.1">
    <property type="nucleotide sequence ID" value="NZ_CP046884.1"/>
</dbReference>
<keyword evidence="2" id="KW-0472">Membrane</keyword>
<dbReference type="Proteomes" id="UP000516320">
    <property type="component" value="Chromosome"/>
</dbReference>
<feature type="compositionally biased region" description="Polar residues" evidence="1">
    <location>
        <begin position="158"/>
        <end position="180"/>
    </location>
</feature>